<gene>
    <name evidence="7" type="ORF">RND81_14G008900</name>
</gene>
<evidence type="ECO:0000256" key="4">
    <source>
        <dbReference type="ARBA" id="ARBA00022821"/>
    </source>
</evidence>
<comment type="caution">
    <text evidence="7">The sequence shown here is derived from an EMBL/GenBank/DDBJ whole genome shotgun (WGS) entry which is preliminary data.</text>
</comment>
<dbReference type="AlphaFoldDB" id="A0AAW1GSS4"/>
<comment type="similarity">
    <text evidence="1">Belongs to the DEFL family.</text>
</comment>
<accession>A0AAW1GSS4</accession>
<dbReference type="GO" id="GO:0050832">
    <property type="term" value="P:defense response to fungus"/>
    <property type="evidence" value="ECO:0007669"/>
    <property type="project" value="UniProtKB-KW"/>
</dbReference>
<keyword evidence="8" id="KW-1185">Reference proteome</keyword>
<evidence type="ECO:0000313" key="8">
    <source>
        <dbReference type="Proteomes" id="UP001443914"/>
    </source>
</evidence>
<dbReference type="Proteomes" id="UP001443914">
    <property type="component" value="Unassembled WGS sequence"/>
</dbReference>
<keyword evidence="6" id="KW-0732">Signal</keyword>
<feature type="chain" id="PRO_5043968280" evidence="6">
    <location>
        <begin position="28"/>
        <end position="75"/>
    </location>
</feature>
<keyword evidence="4" id="KW-0611">Plant defense</keyword>
<sequence>MAFQKHVFLIFLVLSFVMIHQFSGVNGDPCQMAGACKTHEECLQNCNQIGLGNRPYKAYCSHYGGGTNICMCCNS</sequence>
<protein>
    <submittedName>
        <fullName evidence="7">Uncharacterized protein</fullName>
    </submittedName>
</protein>
<feature type="signal peptide" evidence="6">
    <location>
        <begin position="1"/>
        <end position="27"/>
    </location>
</feature>
<evidence type="ECO:0000256" key="1">
    <source>
        <dbReference type="ARBA" id="ARBA00006722"/>
    </source>
</evidence>
<keyword evidence="3" id="KW-0295">Fungicide</keyword>
<evidence type="ECO:0000256" key="3">
    <source>
        <dbReference type="ARBA" id="ARBA00022577"/>
    </source>
</evidence>
<evidence type="ECO:0000256" key="6">
    <source>
        <dbReference type="SAM" id="SignalP"/>
    </source>
</evidence>
<dbReference type="InterPro" id="IPR010851">
    <property type="entry name" value="DEFL"/>
</dbReference>
<dbReference type="Pfam" id="PF25052">
    <property type="entry name" value="AtDEF-like"/>
    <property type="match status" value="1"/>
</dbReference>
<name>A0AAW1GSS4_SAPOF</name>
<keyword evidence="2" id="KW-0929">Antimicrobial</keyword>
<keyword evidence="5" id="KW-1015">Disulfide bond</keyword>
<organism evidence="7 8">
    <name type="scientific">Saponaria officinalis</name>
    <name type="common">Common soapwort</name>
    <name type="synonym">Lychnis saponaria</name>
    <dbReference type="NCBI Taxonomy" id="3572"/>
    <lineage>
        <taxon>Eukaryota</taxon>
        <taxon>Viridiplantae</taxon>
        <taxon>Streptophyta</taxon>
        <taxon>Embryophyta</taxon>
        <taxon>Tracheophyta</taxon>
        <taxon>Spermatophyta</taxon>
        <taxon>Magnoliopsida</taxon>
        <taxon>eudicotyledons</taxon>
        <taxon>Gunneridae</taxon>
        <taxon>Pentapetalae</taxon>
        <taxon>Caryophyllales</taxon>
        <taxon>Caryophyllaceae</taxon>
        <taxon>Caryophylleae</taxon>
        <taxon>Saponaria</taxon>
    </lineage>
</organism>
<dbReference type="EMBL" id="JBDFQZ010000014">
    <property type="protein sequence ID" value="KAK9663954.1"/>
    <property type="molecule type" value="Genomic_DNA"/>
</dbReference>
<evidence type="ECO:0000313" key="7">
    <source>
        <dbReference type="EMBL" id="KAK9663954.1"/>
    </source>
</evidence>
<dbReference type="GO" id="GO:0031640">
    <property type="term" value="P:killing of cells of another organism"/>
    <property type="evidence" value="ECO:0007669"/>
    <property type="project" value="UniProtKB-KW"/>
</dbReference>
<proteinExistence type="inferred from homology"/>
<evidence type="ECO:0000256" key="5">
    <source>
        <dbReference type="ARBA" id="ARBA00023157"/>
    </source>
</evidence>
<reference evidence="7" key="1">
    <citation type="submission" date="2024-03" db="EMBL/GenBank/DDBJ databases">
        <title>WGS assembly of Saponaria officinalis var. Norfolk2.</title>
        <authorList>
            <person name="Jenkins J."/>
            <person name="Shu S."/>
            <person name="Grimwood J."/>
            <person name="Barry K."/>
            <person name="Goodstein D."/>
            <person name="Schmutz J."/>
            <person name="Leebens-Mack J."/>
            <person name="Osbourn A."/>
        </authorList>
    </citation>
    <scope>NUCLEOTIDE SEQUENCE [LARGE SCALE GENOMIC DNA]</scope>
    <source>
        <strain evidence="7">JIC</strain>
    </source>
</reference>
<evidence type="ECO:0000256" key="2">
    <source>
        <dbReference type="ARBA" id="ARBA00022529"/>
    </source>
</evidence>